<dbReference type="InterPro" id="IPR009915">
    <property type="entry name" value="NnrU_dom"/>
</dbReference>
<keyword evidence="3 5" id="KW-1133">Transmembrane helix</keyword>
<dbReference type="Pfam" id="PF07298">
    <property type="entry name" value="NnrU"/>
    <property type="match status" value="1"/>
</dbReference>
<evidence type="ECO:0000256" key="4">
    <source>
        <dbReference type="ARBA" id="ARBA00023136"/>
    </source>
</evidence>
<comment type="subcellular location">
    <subcellularLocation>
        <location evidence="1">Membrane</location>
        <topology evidence="1">Multi-pass membrane protein</topology>
    </subcellularLocation>
</comment>
<evidence type="ECO:0000256" key="2">
    <source>
        <dbReference type="ARBA" id="ARBA00022692"/>
    </source>
</evidence>
<dbReference type="EMBL" id="JBHRUG010000031">
    <property type="protein sequence ID" value="MFC3285103.1"/>
    <property type="molecule type" value="Genomic_DNA"/>
</dbReference>
<name>A0ABV7LRP2_9GAMM</name>
<evidence type="ECO:0000256" key="3">
    <source>
        <dbReference type="ARBA" id="ARBA00022989"/>
    </source>
</evidence>
<gene>
    <name evidence="7" type="ORF">ACFOEV_15990</name>
</gene>
<proteinExistence type="predicted"/>
<keyword evidence="4 5" id="KW-0472">Membrane</keyword>
<evidence type="ECO:0000313" key="7">
    <source>
        <dbReference type="EMBL" id="MFC3285103.1"/>
    </source>
</evidence>
<keyword evidence="2 5" id="KW-0812">Transmembrane</keyword>
<reference evidence="8" key="1">
    <citation type="journal article" date="2019" name="Int. J. Syst. Evol. Microbiol.">
        <title>The Global Catalogue of Microorganisms (GCM) 10K type strain sequencing project: providing services to taxonomists for standard genome sequencing and annotation.</title>
        <authorList>
            <consortium name="The Broad Institute Genomics Platform"/>
            <consortium name="The Broad Institute Genome Sequencing Center for Infectious Disease"/>
            <person name="Wu L."/>
            <person name="Ma J."/>
        </authorList>
    </citation>
    <scope>NUCLEOTIDE SEQUENCE [LARGE SCALE GENOMIC DNA]</scope>
    <source>
        <strain evidence="8">CECT 7698</strain>
    </source>
</reference>
<comment type="caution">
    <text evidence="7">The sequence shown here is derived from an EMBL/GenBank/DDBJ whole genome shotgun (WGS) entry which is preliminary data.</text>
</comment>
<dbReference type="Proteomes" id="UP001595579">
    <property type="component" value="Unassembled WGS sequence"/>
</dbReference>
<feature type="domain" description="NnrU" evidence="6">
    <location>
        <begin position="3"/>
        <end position="191"/>
    </location>
</feature>
<protein>
    <submittedName>
        <fullName evidence="7">NnrU family protein</fullName>
    </submittedName>
</protein>
<keyword evidence="8" id="KW-1185">Reference proteome</keyword>
<feature type="transmembrane region" description="Helical" evidence="5">
    <location>
        <begin position="117"/>
        <end position="145"/>
    </location>
</feature>
<evidence type="ECO:0000259" key="6">
    <source>
        <dbReference type="Pfam" id="PF07298"/>
    </source>
</evidence>
<feature type="transmembrane region" description="Helical" evidence="5">
    <location>
        <begin position="37"/>
        <end position="57"/>
    </location>
</feature>
<sequence length="194" mass="21839">MTVMLLGLLLFLGMHSVRVFADDWRREQIERFGERTWRIAYSLVSIVGLTLAIWGFGAMRMSPDPIVIWVPPMWTQHVVALLMIPAFILLVATYSPANHIRSTLGHPMLLSVMLWALSHLLVNGHFGEILFFGAFLIWSIVAFRAARQRNRAAGKGPVVARFRGDVIAVVVGLAFYFLFAFHLHVWITSVPALG</sequence>
<evidence type="ECO:0000256" key="5">
    <source>
        <dbReference type="SAM" id="Phobius"/>
    </source>
</evidence>
<feature type="transmembrane region" description="Helical" evidence="5">
    <location>
        <begin position="166"/>
        <end position="187"/>
    </location>
</feature>
<feature type="transmembrane region" description="Helical" evidence="5">
    <location>
        <begin position="78"/>
        <end position="97"/>
    </location>
</feature>
<accession>A0ABV7LRP2</accession>
<organism evidence="7 8">
    <name type="scientific">Litchfieldella rifensis</name>
    <dbReference type="NCBI Taxonomy" id="762643"/>
    <lineage>
        <taxon>Bacteria</taxon>
        <taxon>Pseudomonadati</taxon>
        <taxon>Pseudomonadota</taxon>
        <taxon>Gammaproteobacteria</taxon>
        <taxon>Oceanospirillales</taxon>
        <taxon>Halomonadaceae</taxon>
        <taxon>Litchfieldella</taxon>
    </lineage>
</organism>
<evidence type="ECO:0000313" key="8">
    <source>
        <dbReference type="Proteomes" id="UP001595579"/>
    </source>
</evidence>
<dbReference type="RefSeq" id="WP_386775724.1">
    <property type="nucleotide sequence ID" value="NZ_JBHRUG010000031.1"/>
</dbReference>
<evidence type="ECO:0000256" key="1">
    <source>
        <dbReference type="ARBA" id="ARBA00004141"/>
    </source>
</evidence>